<evidence type="ECO:0000313" key="1">
    <source>
        <dbReference type="EMBL" id="ALE08279.1"/>
    </source>
</evidence>
<dbReference type="Proteomes" id="UP000551316">
    <property type="component" value="Unassembled WGS sequence"/>
</dbReference>
<dbReference type="EMBL" id="CP010411">
    <property type="protein sequence ID" value="ALE08279.1"/>
    <property type="molecule type" value="Genomic_DNA"/>
</dbReference>
<evidence type="ECO:0000313" key="2">
    <source>
        <dbReference type="EMBL" id="NQX51014.1"/>
    </source>
</evidence>
<dbReference type="Proteomes" id="UP000067206">
    <property type="component" value="Chromosome"/>
</dbReference>
<dbReference type="EMBL" id="JABNND010000011">
    <property type="protein sequence ID" value="NQX51014.1"/>
    <property type="molecule type" value="Genomic_DNA"/>
</dbReference>
<dbReference type="AlphaFoldDB" id="A0A0M4MF42"/>
<evidence type="ECO:0000313" key="3">
    <source>
        <dbReference type="Proteomes" id="UP000067206"/>
    </source>
</evidence>
<reference evidence="2 4" key="2">
    <citation type="submission" date="2020-05" db="EMBL/GenBank/DDBJ databases">
        <title>Draft Genome Sequence of Bifidobacterium longum subsp. Infantis BI-G201, a Commercialization Strain.</title>
        <authorList>
            <person name="Song J."/>
            <person name="Xu Y."/>
            <person name="Han D."/>
            <person name="Teng Q."/>
            <person name="Jiang D."/>
            <person name="Liu Q."/>
        </authorList>
    </citation>
    <scope>NUCLEOTIDE SEQUENCE [LARGE SCALE GENOMIC DNA]</scope>
    <source>
        <strain evidence="2 4">BI-G201</strain>
    </source>
</reference>
<organism evidence="1 3">
    <name type="scientific">Bifidobacterium longum subsp. infantis</name>
    <dbReference type="NCBI Taxonomy" id="1682"/>
    <lineage>
        <taxon>Bacteria</taxon>
        <taxon>Bacillati</taxon>
        <taxon>Actinomycetota</taxon>
        <taxon>Actinomycetes</taxon>
        <taxon>Bifidobacteriales</taxon>
        <taxon>Bifidobacteriaceae</taxon>
        <taxon>Bifidobacterium</taxon>
    </lineage>
</organism>
<gene>
    <name evidence="2" type="ORF">HNS28_06010</name>
    <name evidence="1" type="ORF">RY67_203</name>
</gene>
<sequence length="310" mass="36412">MERTLLLVPSGSFYYFNSMQLPNVVVFPVFREVHGASEMVWKAMRKLRLAASSLFYTDWYKDLQSFSKIIVFDLTAWLDPALLRNINRHKNPDAKCYLYSWNIVRDKQVVLGHLAACRKYGFSYYSYDENDCKQYGFRFNTIMYDENLRLPERALTSDMLFLGFLKDRKAKMLALHQIISDAGMKPEFVIVENGNQHEDLPFTIRHSYVNYADYLDMVSQSKAILDITQQGQNGFSMRVMESIFLNKKLVSTNMALLSANFYDPNNILVIDLQNPDEEELTVFLRSEFHPYSQETRHYYSVGSWINRFQQ</sequence>
<reference evidence="1 3" key="1">
    <citation type="submission" date="2014-12" db="EMBL/GenBank/DDBJ databases">
        <title>Complete genome sequence of Bifidobacterium longum subsp. infantis BT1.</title>
        <authorList>
            <person name="Kim J.F."/>
            <person name="Kwak M.-J."/>
        </authorList>
    </citation>
    <scope>NUCLEOTIDE SEQUENCE [LARGE SCALE GENOMIC DNA]</scope>
    <source>
        <strain evidence="1 3">BT1</strain>
    </source>
</reference>
<evidence type="ECO:0000313" key="4">
    <source>
        <dbReference type="Proteomes" id="UP000551316"/>
    </source>
</evidence>
<dbReference type="PATRIC" id="fig|1682.24.peg.201"/>
<dbReference type="RefSeq" id="WP_032744867.1">
    <property type="nucleotide sequence ID" value="NZ_BCYF01000095.1"/>
</dbReference>
<name>A0A0M4MF42_BIFLI</name>
<accession>A0A0M4MF42</accession>
<protein>
    <submittedName>
        <fullName evidence="1">Uncharacterized protein</fullName>
    </submittedName>
</protein>
<proteinExistence type="predicted"/>